<feature type="non-terminal residue" evidence="1">
    <location>
        <position position="1"/>
    </location>
</feature>
<accession>A0A371HJ55</accession>
<dbReference type="Proteomes" id="UP000257109">
    <property type="component" value="Unassembled WGS sequence"/>
</dbReference>
<evidence type="ECO:0008006" key="3">
    <source>
        <dbReference type="Google" id="ProtNLM"/>
    </source>
</evidence>
<dbReference type="AlphaFoldDB" id="A0A371HJ55"/>
<keyword evidence="2" id="KW-1185">Reference proteome</keyword>
<organism evidence="1 2">
    <name type="scientific">Mucuna pruriens</name>
    <name type="common">Velvet bean</name>
    <name type="synonym">Dolichos pruriens</name>
    <dbReference type="NCBI Taxonomy" id="157652"/>
    <lineage>
        <taxon>Eukaryota</taxon>
        <taxon>Viridiplantae</taxon>
        <taxon>Streptophyta</taxon>
        <taxon>Embryophyta</taxon>
        <taxon>Tracheophyta</taxon>
        <taxon>Spermatophyta</taxon>
        <taxon>Magnoliopsida</taxon>
        <taxon>eudicotyledons</taxon>
        <taxon>Gunneridae</taxon>
        <taxon>Pentapetalae</taxon>
        <taxon>rosids</taxon>
        <taxon>fabids</taxon>
        <taxon>Fabales</taxon>
        <taxon>Fabaceae</taxon>
        <taxon>Papilionoideae</taxon>
        <taxon>50 kb inversion clade</taxon>
        <taxon>NPAAA clade</taxon>
        <taxon>indigoferoid/millettioid clade</taxon>
        <taxon>Phaseoleae</taxon>
        <taxon>Mucuna</taxon>
    </lineage>
</organism>
<evidence type="ECO:0000313" key="1">
    <source>
        <dbReference type="EMBL" id="RDY02836.1"/>
    </source>
</evidence>
<protein>
    <recommendedName>
        <fullName evidence="3">Reverse transcriptase Ty1/copia-type domain-containing protein</fullName>
    </recommendedName>
</protein>
<sequence>TKDLGSLKYLLGIEVAQSSSSITISQQKYALDIPTLILMASFFQGYMISWRNKKNNIVAISIFVFYVDYICNKLGSYDMRVYKSLIVSRIGYIRNKFGSYDIYSLVTMVVGWWLGREEGVSDKEKEREKGEEREEGEEIVVAEMLEVAVAEGGEERVSERYKREGDECLNKKEWEKKER</sequence>
<evidence type="ECO:0000313" key="2">
    <source>
        <dbReference type="Proteomes" id="UP000257109"/>
    </source>
</evidence>
<dbReference type="EMBL" id="QJKJ01002450">
    <property type="protein sequence ID" value="RDY02836.1"/>
    <property type="molecule type" value="Genomic_DNA"/>
</dbReference>
<gene>
    <name evidence="1" type="ORF">CR513_13655</name>
</gene>
<name>A0A371HJ55_MUCPR</name>
<comment type="caution">
    <text evidence="1">The sequence shown here is derived from an EMBL/GenBank/DDBJ whole genome shotgun (WGS) entry which is preliminary data.</text>
</comment>
<reference evidence="1" key="1">
    <citation type="submission" date="2018-05" db="EMBL/GenBank/DDBJ databases">
        <title>Draft genome of Mucuna pruriens seed.</title>
        <authorList>
            <person name="Nnadi N.E."/>
            <person name="Vos R."/>
            <person name="Hasami M.H."/>
            <person name="Devisetty U.K."/>
            <person name="Aguiy J.C."/>
        </authorList>
    </citation>
    <scope>NUCLEOTIDE SEQUENCE [LARGE SCALE GENOMIC DNA]</scope>
    <source>
        <strain evidence="1">JCA_2017</strain>
    </source>
</reference>
<proteinExistence type="predicted"/>